<reference evidence="1 2" key="1">
    <citation type="journal article" date="2018" name="MBio">
        <title>Comparative Genomics Reveals the Core Gene Toolbox for the Fungus-Insect Symbiosis.</title>
        <authorList>
            <person name="Wang Y."/>
            <person name="Stata M."/>
            <person name="Wang W."/>
            <person name="Stajich J.E."/>
            <person name="White M.M."/>
            <person name="Moncalvo J.M."/>
        </authorList>
    </citation>
    <scope>NUCLEOTIDE SEQUENCE [LARGE SCALE GENOMIC DNA]</scope>
    <source>
        <strain evidence="1 2">SWE-8-4</strain>
    </source>
</reference>
<dbReference type="PANTHER" id="PTHR15615">
    <property type="match status" value="1"/>
</dbReference>
<evidence type="ECO:0000313" key="1">
    <source>
        <dbReference type="EMBL" id="PVU87558.1"/>
    </source>
</evidence>
<dbReference type="Pfam" id="PF08613">
    <property type="entry name" value="Cyclin"/>
    <property type="match status" value="1"/>
</dbReference>
<dbReference type="GO" id="GO:0000307">
    <property type="term" value="C:cyclin-dependent protein kinase holoenzyme complex"/>
    <property type="evidence" value="ECO:0007669"/>
    <property type="project" value="TreeGrafter"/>
</dbReference>
<name>A0A2T9Y5F9_9FUNG</name>
<accession>A0A2T9Y5F9</accession>
<evidence type="ECO:0008006" key="3">
    <source>
        <dbReference type="Google" id="ProtNLM"/>
    </source>
</evidence>
<dbReference type="GO" id="GO:0019901">
    <property type="term" value="F:protein kinase binding"/>
    <property type="evidence" value="ECO:0007669"/>
    <property type="project" value="InterPro"/>
</dbReference>
<proteinExistence type="predicted"/>
<gene>
    <name evidence="1" type="ORF">BB561_006293</name>
</gene>
<dbReference type="InterPro" id="IPR036915">
    <property type="entry name" value="Cyclin-like_sf"/>
</dbReference>
<dbReference type="Gene3D" id="1.10.472.10">
    <property type="entry name" value="Cyclin-like"/>
    <property type="match status" value="1"/>
</dbReference>
<dbReference type="CDD" id="cd20558">
    <property type="entry name" value="CYCLIN_ScPCL7-like"/>
    <property type="match status" value="1"/>
</dbReference>
<comment type="caution">
    <text evidence="1">The sequence shown here is derived from an EMBL/GenBank/DDBJ whole genome shotgun (WGS) entry which is preliminary data.</text>
</comment>
<dbReference type="GO" id="GO:0005634">
    <property type="term" value="C:nucleus"/>
    <property type="evidence" value="ECO:0007669"/>
    <property type="project" value="TreeGrafter"/>
</dbReference>
<dbReference type="PANTHER" id="PTHR15615:SF94">
    <property type="entry name" value="PHO85 CYCLIN-6-RELATED"/>
    <property type="match status" value="1"/>
</dbReference>
<dbReference type="GO" id="GO:0016538">
    <property type="term" value="F:cyclin-dependent protein serine/threonine kinase regulator activity"/>
    <property type="evidence" value="ECO:0007669"/>
    <property type="project" value="TreeGrafter"/>
</dbReference>
<dbReference type="EMBL" id="MBFR01000480">
    <property type="protein sequence ID" value="PVU87558.1"/>
    <property type="molecule type" value="Genomic_DNA"/>
</dbReference>
<sequence length="180" mass="20337">MQNTSEKEVVESPGLRKEVGYALTKLDEFIKCKIKVVEEGIEYVQDQNKFRSKAAPQISVHEYLLRINKYCPLELVVVLSITIYFERLAARGTIVLDKLSVHRLLVAALVVSSKLNSDVFYTNTRYAKVGGLPPNELARLELAFLLALDFELFLSPEELLRAARLLDCPESCLPFTCLSN</sequence>
<dbReference type="Proteomes" id="UP000245383">
    <property type="component" value="Unassembled WGS sequence"/>
</dbReference>
<evidence type="ECO:0000313" key="2">
    <source>
        <dbReference type="Proteomes" id="UP000245383"/>
    </source>
</evidence>
<dbReference type="AlphaFoldDB" id="A0A2T9Y5F9"/>
<dbReference type="InterPro" id="IPR013922">
    <property type="entry name" value="Cyclin_PHO80-like"/>
</dbReference>
<protein>
    <recommendedName>
        <fullName evidence="3">Cyclin</fullName>
    </recommendedName>
</protein>
<dbReference type="SUPFAM" id="SSF47954">
    <property type="entry name" value="Cyclin-like"/>
    <property type="match status" value="1"/>
</dbReference>
<dbReference type="STRING" id="133385.A0A2T9Y5F9"/>
<keyword evidence="2" id="KW-1185">Reference proteome</keyword>
<organism evidence="1 2">
    <name type="scientific">Smittium simulii</name>
    <dbReference type="NCBI Taxonomy" id="133385"/>
    <lineage>
        <taxon>Eukaryota</taxon>
        <taxon>Fungi</taxon>
        <taxon>Fungi incertae sedis</taxon>
        <taxon>Zoopagomycota</taxon>
        <taxon>Kickxellomycotina</taxon>
        <taxon>Harpellomycetes</taxon>
        <taxon>Harpellales</taxon>
        <taxon>Legeriomycetaceae</taxon>
        <taxon>Smittium</taxon>
    </lineage>
</organism>
<dbReference type="OrthoDB" id="1060854at2759"/>